<accession>A0ACB9KCV6</accession>
<gene>
    <name evidence="1" type="ORF">L1987_04237</name>
</gene>
<evidence type="ECO:0000313" key="2">
    <source>
        <dbReference type="Proteomes" id="UP001056120"/>
    </source>
</evidence>
<name>A0ACB9KCV6_9ASTR</name>
<sequence>MDTINSMLNWIVSPASLVMLAFSWPTLAFINTCEKIYHSFFVEDIGCKVAAKSSNIYTYTIVIDTLIDHDVIETGDVSDINPVKEDAEAFLDELLR</sequence>
<protein>
    <submittedName>
        <fullName evidence="1">Uncharacterized protein</fullName>
    </submittedName>
</protein>
<reference evidence="1 2" key="2">
    <citation type="journal article" date="2022" name="Mol. Ecol. Resour.">
        <title>The genomes of chicory, endive, great burdock and yacon provide insights into Asteraceae paleo-polyploidization history and plant inulin production.</title>
        <authorList>
            <person name="Fan W."/>
            <person name="Wang S."/>
            <person name="Wang H."/>
            <person name="Wang A."/>
            <person name="Jiang F."/>
            <person name="Liu H."/>
            <person name="Zhao H."/>
            <person name="Xu D."/>
            <person name="Zhang Y."/>
        </authorList>
    </citation>
    <scope>NUCLEOTIDE SEQUENCE [LARGE SCALE GENOMIC DNA]</scope>
    <source>
        <strain evidence="2">cv. Yunnan</strain>
        <tissue evidence="1">Leaves</tissue>
    </source>
</reference>
<proteinExistence type="predicted"/>
<keyword evidence="2" id="KW-1185">Reference proteome</keyword>
<dbReference type="Proteomes" id="UP001056120">
    <property type="component" value="Linkage Group LG01"/>
</dbReference>
<dbReference type="EMBL" id="CM042018">
    <property type="protein sequence ID" value="KAI3830104.1"/>
    <property type="molecule type" value="Genomic_DNA"/>
</dbReference>
<comment type="caution">
    <text evidence="1">The sequence shown here is derived from an EMBL/GenBank/DDBJ whole genome shotgun (WGS) entry which is preliminary data.</text>
</comment>
<evidence type="ECO:0000313" key="1">
    <source>
        <dbReference type="EMBL" id="KAI3830104.1"/>
    </source>
</evidence>
<organism evidence="1 2">
    <name type="scientific">Smallanthus sonchifolius</name>
    <dbReference type="NCBI Taxonomy" id="185202"/>
    <lineage>
        <taxon>Eukaryota</taxon>
        <taxon>Viridiplantae</taxon>
        <taxon>Streptophyta</taxon>
        <taxon>Embryophyta</taxon>
        <taxon>Tracheophyta</taxon>
        <taxon>Spermatophyta</taxon>
        <taxon>Magnoliopsida</taxon>
        <taxon>eudicotyledons</taxon>
        <taxon>Gunneridae</taxon>
        <taxon>Pentapetalae</taxon>
        <taxon>asterids</taxon>
        <taxon>campanulids</taxon>
        <taxon>Asterales</taxon>
        <taxon>Asteraceae</taxon>
        <taxon>Asteroideae</taxon>
        <taxon>Heliantheae alliance</taxon>
        <taxon>Millerieae</taxon>
        <taxon>Smallanthus</taxon>
    </lineage>
</organism>
<reference evidence="2" key="1">
    <citation type="journal article" date="2022" name="Mol. Ecol. Resour.">
        <title>The genomes of chicory, endive, great burdock and yacon provide insights into Asteraceae palaeo-polyploidization history and plant inulin production.</title>
        <authorList>
            <person name="Fan W."/>
            <person name="Wang S."/>
            <person name="Wang H."/>
            <person name="Wang A."/>
            <person name="Jiang F."/>
            <person name="Liu H."/>
            <person name="Zhao H."/>
            <person name="Xu D."/>
            <person name="Zhang Y."/>
        </authorList>
    </citation>
    <scope>NUCLEOTIDE SEQUENCE [LARGE SCALE GENOMIC DNA]</scope>
    <source>
        <strain evidence="2">cv. Yunnan</strain>
    </source>
</reference>